<comment type="caution">
    <text evidence="19">The sequence shown here is derived from an EMBL/GenBank/DDBJ whole genome shotgun (WGS) entry which is preliminary data.</text>
</comment>
<dbReference type="InterPro" id="IPR049892">
    <property type="entry name" value="AA9"/>
</dbReference>
<evidence type="ECO:0000256" key="7">
    <source>
        <dbReference type="ARBA" id="ARBA00023002"/>
    </source>
</evidence>
<keyword evidence="8" id="KW-0186">Copper</keyword>
<evidence type="ECO:0000256" key="2">
    <source>
        <dbReference type="ARBA" id="ARBA00004613"/>
    </source>
</evidence>
<gene>
    <name evidence="19" type="ORF">M7I_3877</name>
</gene>
<evidence type="ECO:0000256" key="10">
    <source>
        <dbReference type="ARBA" id="ARBA00023157"/>
    </source>
</evidence>
<sequence length="163" mass="17603">MGMYSLFTLVFKFALPSYTPAKQSPLPSPISPFPSSSTPSLPPPIINHPTDLSTLPIPLPPTLPPGEYLFRIEHIGLQTATDPTLGAQFFVSCAQIRVLPPINPQTTIQNHGVGGIPGPLVSIPGLYLPTDEDLKVNVYGVNETTYLNEPYMTRTPGPAIWKG</sequence>
<evidence type="ECO:0000256" key="12">
    <source>
        <dbReference type="ARBA" id="ARBA00023277"/>
    </source>
</evidence>
<keyword evidence="5 17" id="KW-0732">Signal</keyword>
<dbReference type="GO" id="GO:0004497">
    <property type="term" value="F:monooxygenase activity"/>
    <property type="evidence" value="ECO:0007669"/>
    <property type="project" value="UniProtKB-KW"/>
</dbReference>
<dbReference type="EMBL" id="AGUE01000094">
    <property type="protein sequence ID" value="EHL00117.1"/>
    <property type="molecule type" value="Genomic_DNA"/>
</dbReference>
<feature type="domain" description="Auxiliary Activity family 9 catalytic" evidence="18">
    <location>
        <begin position="53"/>
        <end position="146"/>
    </location>
</feature>
<reference evidence="19 20" key="1">
    <citation type="journal article" date="2012" name="Eukaryot. Cell">
        <title>Genome sequence of the fungus Glarea lozoyensis: the first genome sequence of a species from the Helotiaceae family.</title>
        <authorList>
            <person name="Youssar L."/>
            <person name="Gruening B.A."/>
            <person name="Erxleben A."/>
            <person name="Guenther S."/>
            <person name="Huettel W."/>
        </authorList>
    </citation>
    <scope>NUCLEOTIDE SEQUENCE [LARGE SCALE GENOMIC DNA]</scope>
    <source>
        <strain evidence="20">ATCC 74030 / MF5533</strain>
    </source>
</reference>
<comment type="cofactor">
    <cofactor evidence="1">
        <name>Cu(2+)</name>
        <dbReference type="ChEBI" id="CHEBI:29036"/>
    </cofactor>
</comment>
<comment type="similarity">
    <text evidence="14">Belongs to the polysaccharide monooxygenase AA9 family.</text>
</comment>
<evidence type="ECO:0000256" key="13">
    <source>
        <dbReference type="ARBA" id="ARBA00023326"/>
    </source>
</evidence>
<dbReference type="Proteomes" id="UP000005446">
    <property type="component" value="Unassembled WGS sequence"/>
</dbReference>
<organism evidence="19 20">
    <name type="scientific">Glarea lozoyensis (strain ATCC 74030 / MF5533)</name>
    <dbReference type="NCBI Taxonomy" id="1104152"/>
    <lineage>
        <taxon>Eukaryota</taxon>
        <taxon>Fungi</taxon>
        <taxon>Dikarya</taxon>
        <taxon>Ascomycota</taxon>
        <taxon>Pezizomycotina</taxon>
        <taxon>Leotiomycetes</taxon>
        <taxon>Helotiales</taxon>
        <taxon>Helotiaceae</taxon>
        <taxon>Glarea</taxon>
    </lineage>
</organism>
<keyword evidence="6" id="KW-0136">Cellulose degradation</keyword>
<dbReference type="GO" id="GO:0005576">
    <property type="term" value="C:extracellular region"/>
    <property type="evidence" value="ECO:0007669"/>
    <property type="project" value="UniProtKB-SubCell"/>
</dbReference>
<keyword evidence="4" id="KW-0479">Metal-binding</keyword>
<comment type="subcellular location">
    <subcellularLocation>
        <location evidence="2">Secreted</location>
    </subcellularLocation>
</comment>
<feature type="chain" id="PRO_5003532003" description="lytic cellulose monooxygenase (C4-dehydrogenating)" evidence="17">
    <location>
        <begin position="22"/>
        <end position="163"/>
    </location>
</feature>
<dbReference type="InterPro" id="IPR005103">
    <property type="entry name" value="AA9_LPMO"/>
</dbReference>
<dbReference type="GO" id="GO:0030245">
    <property type="term" value="P:cellulose catabolic process"/>
    <property type="evidence" value="ECO:0007669"/>
    <property type="project" value="UniProtKB-KW"/>
</dbReference>
<evidence type="ECO:0000256" key="14">
    <source>
        <dbReference type="ARBA" id="ARBA00044502"/>
    </source>
</evidence>
<dbReference type="PANTHER" id="PTHR33353">
    <property type="entry name" value="PUTATIVE (AFU_ORTHOLOGUE AFUA_1G12560)-RELATED"/>
    <property type="match status" value="1"/>
</dbReference>
<name>H0EMN8_GLAL7</name>
<dbReference type="GO" id="GO:0046872">
    <property type="term" value="F:metal ion binding"/>
    <property type="evidence" value="ECO:0007669"/>
    <property type="project" value="UniProtKB-KW"/>
</dbReference>
<evidence type="ECO:0000256" key="9">
    <source>
        <dbReference type="ARBA" id="ARBA00023033"/>
    </source>
</evidence>
<evidence type="ECO:0000256" key="1">
    <source>
        <dbReference type="ARBA" id="ARBA00001973"/>
    </source>
</evidence>
<dbReference type="HOGENOM" id="CLU_1627209_0_0_1"/>
<evidence type="ECO:0000256" key="5">
    <source>
        <dbReference type="ARBA" id="ARBA00022729"/>
    </source>
</evidence>
<dbReference type="InParanoid" id="H0EMN8"/>
<evidence type="ECO:0000256" key="17">
    <source>
        <dbReference type="SAM" id="SignalP"/>
    </source>
</evidence>
<evidence type="ECO:0000256" key="6">
    <source>
        <dbReference type="ARBA" id="ARBA00023001"/>
    </source>
</evidence>
<keyword evidence="9" id="KW-0503">Monooxygenase</keyword>
<evidence type="ECO:0000256" key="8">
    <source>
        <dbReference type="ARBA" id="ARBA00023008"/>
    </source>
</evidence>
<dbReference type="PANTHER" id="PTHR33353:SF10">
    <property type="entry name" value="ENDO-BETA-1,4-GLUCANASE D"/>
    <property type="match status" value="1"/>
</dbReference>
<feature type="signal peptide" evidence="17">
    <location>
        <begin position="1"/>
        <end position="21"/>
    </location>
</feature>
<dbReference type="Gene3D" id="2.70.50.70">
    <property type="match status" value="1"/>
</dbReference>
<evidence type="ECO:0000256" key="4">
    <source>
        <dbReference type="ARBA" id="ARBA00022723"/>
    </source>
</evidence>
<accession>H0EMN8</accession>
<evidence type="ECO:0000256" key="3">
    <source>
        <dbReference type="ARBA" id="ARBA00022525"/>
    </source>
</evidence>
<evidence type="ECO:0000259" key="18">
    <source>
        <dbReference type="Pfam" id="PF03443"/>
    </source>
</evidence>
<dbReference type="AlphaFoldDB" id="H0EMN8"/>
<evidence type="ECO:0000256" key="15">
    <source>
        <dbReference type="ARBA" id="ARBA00045077"/>
    </source>
</evidence>
<evidence type="ECO:0000313" key="20">
    <source>
        <dbReference type="Proteomes" id="UP000005446"/>
    </source>
</evidence>
<protein>
    <recommendedName>
        <fullName evidence="16">lytic cellulose monooxygenase (C4-dehydrogenating)</fullName>
        <ecNumber evidence="16">1.14.99.56</ecNumber>
    </recommendedName>
</protein>
<evidence type="ECO:0000256" key="11">
    <source>
        <dbReference type="ARBA" id="ARBA00023180"/>
    </source>
</evidence>
<dbReference type="Pfam" id="PF03443">
    <property type="entry name" value="AA9"/>
    <property type="match status" value="1"/>
</dbReference>
<dbReference type="OrthoDB" id="3496539at2759"/>
<keyword evidence="12" id="KW-0119">Carbohydrate metabolism</keyword>
<keyword evidence="11" id="KW-0325">Glycoprotein</keyword>
<keyword evidence="10" id="KW-1015">Disulfide bond</keyword>
<keyword evidence="7" id="KW-0560">Oxidoreductase</keyword>
<keyword evidence="13" id="KW-0624">Polysaccharide degradation</keyword>
<dbReference type="EC" id="1.14.99.56" evidence="16"/>
<proteinExistence type="inferred from homology"/>
<keyword evidence="20" id="KW-1185">Reference proteome</keyword>
<comment type="catalytic activity">
    <reaction evidence="15">
        <text>[(1-&gt;4)-beta-D-glucosyl]n+m + reduced acceptor + O2 = 4-dehydro-beta-D-glucosyl-[(1-&gt;4)-beta-D-glucosyl]n-1 + [(1-&gt;4)-beta-D-glucosyl]m + acceptor + H2O.</text>
        <dbReference type="EC" id="1.14.99.56"/>
    </reaction>
</comment>
<evidence type="ECO:0000313" key="19">
    <source>
        <dbReference type="EMBL" id="EHL00117.1"/>
    </source>
</evidence>
<keyword evidence="3" id="KW-0964">Secreted</keyword>
<evidence type="ECO:0000256" key="16">
    <source>
        <dbReference type="ARBA" id="ARBA00047174"/>
    </source>
</evidence>